<sequence>MSTIRLSKDNIRWMLHSRTCTDEKRQPRKICRDPRCLALKQIKQHVHACRRGQSCPIPLCATIAVCKEHFESCVDDRCFTCKDMKYAFYKRVIPNVEIYPQPPSRNFYLSLEDRGELIREIVENFYPNADYSDLQDEKLATALERARIIESQGYQWAETLTAYDLFIHREAKRIMGPENC</sequence>
<feature type="domain" description="TAZ-type" evidence="6">
    <location>
        <begin position="1"/>
        <end position="84"/>
    </location>
</feature>
<evidence type="ECO:0000256" key="2">
    <source>
        <dbReference type="ARBA" id="ARBA00022771"/>
    </source>
</evidence>
<keyword evidence="8" id="KW-1185">Reference proteome</keyword>
<dbReference type="STRING" id="102285.A0A0R3T380"/>
<name>A0A0R3T380_RODNA</name>
<dbReference type="EMBL" id="UZAE01000563">
    <property type="protein sequence ID" value="VDN97308.1"/>
    <property type="molecule type" value="Genomic_DNA"/>
</dbReference>
<dbReference type="GO" id="GO:0006355">
    <property type="term" value="P:regulation of DNA-templated transcription"/>
    <property type="evidence" value="ECO:0007669"/>
    <property type="project" value="InterPro"/>
</dbReference>
<evidence type="ECO:0000313" key="9">
    <source>
        <dbReference type="WBParaSite" id="HNAJ_0000145001-mRNA-1"/>
    </source>
</evidence>
<gene>
    <name evidence="7" type="ORF">HNAJ_LOCUS1449</name>
</gene>
<evidence type="ECO:0000256" key="3">
    <source>
        <dbReference type="ARBA" id="ARBA00022833"/>
    </source>
</evidence>
<dbReference type="InterPro" id="IPR035898">
    <property type="entry name" value="TAZ_dom_sf"/>
</dbReference>
<keyword evidence="4" id="KW-0539">Nucleus</keyword>
<dbReference type="Proteomes" id="UP000278807">
    <property type="component" value="Unassembled WGS sequence"/>
</dbReference>
<evidence type="ECO:0000256" key="1">
    <source>
        <dbReference type="ARBA" id="ARBA00022723"/>
    </source>
</evidence>
<dbReference type="GO" id="GO:0003712">
    <property type="term" value="F:transcription coregulator activity"/>
    <property type="evidence" value="ECO:0007669"/>
    <property type="project" value="InterPro"/>
</dbReference>
<proteinExistence type="predicted"/>
<evidence type="ECO:0000256" key="4">
    <source>
        <dbReference type="ARBA" id="ARBA00023242"/>
    </source>
</evidence>
<evidence type="ECO:0000313" key="7">
    <source>
        <dbReference type="EMBL" id="VDN97308.1"/>
    </source>
</evidence>
<reference evidence="9" key="1">
    <citation type="submission" date="2017-02" db="UniProtKB">
        <authorList>
            <consortium name="WormBaseParasite"/>
        </authorList>
    </citation>
    <scope>IDENTIFICATION</scope>
</reference>
<evidence type="ECO:0000256" key="5">
    <source>
        <dbReference type="PROSITE-ProRule" id="PRU00203"/>
    </source>
</evidence>
<evidence type="ECO:0000259" key="6">
    <source>
        <dbReference type="PROSITE" id="PS50134"/>
    </source>
</evidence>
<feature type="zinc finger region" description="TAZ-type" evidence="5">
    <location>
        <begin position="1"/>
        <end position="84"/>
    </location>
</feature>
<keyword evidence="1 5" id="KW-0479">Metal-binding</keyword>
<dbReference type="Pfam" id="PF02135">
    <property type="entry name" value="zf-TAZ"/>
    <property type="match status" value="1"/>
</dbReference>
<accession>A0A0R3T380</accession>
<organism evidence="9">
    <name type="scientific">Rodentolepis nana</name>
    <name type="common">Dwarf tapeworm</name>
    <name type="synonym">Hymenolepis nana</name>
    <dbReference type="NCBI Taxonomy" id="102285"/>
    <lineage>
        <taxon>Eukaryota</taxon>
        <taxon>Metazoa</taxon>
        <taxon>Spiralia</taxon>
        <taxon>Lophotrochozoa</taxon>
        <taxon>Platyhelminthes</taxon>
        <taxon>Cestoda</taxon>
        <taxon>Eucestoda</taxon>
        <taxon>Cyclophyllidea</taxon>
        <taxon>Hymenolepididae</taxon>
        <taxon>Rodentolepis</taxon>
    </lineage>
</organism>
<evidence type="ECO:0000313" key="8">
    <source>
        <dbReference type="Proteomes" id="UP000278807"/>
    </source>
</evidence>
<protein>
    <submittedName>
        <fullName evidence="9">TAZ-type domain-containing protein</fullName>
    </submittedName>
</protein>
<dbReference type="AlphaFoldDB" id="A0A0R3T380"/>
<dbReference type="Gene3D" id="1.20.1020.10">
    <property type="entry name" value="TAZ domain"/>
    <property type="match status" value="1"/>
</dbReference>
<dbReference type="InterPro" id="IPR000197">
    <property type="entry name" value="Znf_TAZ"/>
</dbReference>
<dbReference type="PROSITE" id="PS50134">
    <property type="entry name" value="ZF_TAZ"/>
    <property type="match status" value="1"/>
</dbReference>
<reference evidence="7 8" key="2">
    <citation type="submission" date="2018-11" db="EMBL/GenBank/DDBJ databases">
        <authorList>
            <consortium name="Pathogen Informatics"/>
        </authorList>
    </citation>
    <scope>NUCLEOTIDE SEQUENCE [LARGE SCALE GENOMIC DNA]</scope>
</reference>
<dbReference type="SUPFAM" id="SSF57933">
    <property type="entry name" value="TAZ domain"/>
    <property type="match status" value="1"/>
</dbReference>
<dbReference type="InterPro" id="IPR036529">
    <property type="entry name" value="KIX_dom_sf"/>
</dbReference>
<dbReference type="GO" id="GO:0008270">
    <property type="term" value="F:zinc ion binding"/>
    <property type="evidence" value="ECO:0007669"/>
    <property type="project" value="UniProtKB-KW"/>
</dbReference>
<keyword evidence="2 5" id="KW-0863">Zinc-finger</keyword>
<keyword evidence="3 5" id="KW-0862">Zinc</keyword>
<dbReference type="OrthoDB" id="899at2759"/>
<dbReference type="SUPFAM" id="SSF47040">
    <property type="entry name" value="Kix domain of CBP (creb binding protein)"/>
    <property type="match status" value="1"/>
</dbReference>
<dbReference type="WBParaSite" id="HNAJ_0000145001-mRNA-1">
    <property type="protein sequence ID" value="HNAJ_0000145001-mRNA-1"/>
    <property type="gene ID" value="HNAJ_0000145001"/>
</dbReference>